<evidence type="ECO:0000259" key="9">
    <source>
        <dbReference type="SMART" id="SM00355"/>
    </source>
</evidence>
<feature type="region of interest" description="Disordered" evidence="8">
    <location>
        <begin position="621"/>
        <end position="680"/>
    </location>
</feature>
<proteinExistence type="predicted"/>
<feature type="region of interest" description="Disordered" evidence="8">
    <location>
        <begin position="73"/>
        <end position="92"/>
    </location>
</feature>
<dbReference type="SUPFAM" id="SSF57667">
    <property type="entry name" value="beta-beta-alpha zinc fingers"/>
    <property type="match status" value="1"/>
</dbReference>
<dbReference type="PANTHER" id="PTHR46179:SF13">
    <property type="entry name" value="C2H2-TYPE DOMAIN-CONTAINING PROTEIN"/>
    <property type="match status" value="1"/>
</dbReference>
<sequence>MATFAEYQSQTMASNNDFQLYPYPDMWNQDQSFLPTSTYQDQSYPTSTSYDSYQSQQPYAQPDQFTFGTEQSFLPKHNLQPPSPNYSPTYSASHSFSFDLQPPVLSSTSDSGASIQSAISSAIGSPSAQAQASKDWSQQQSMSMLPGIVQQDSMGHDVFATTSFDLDTIPITHKGCVGEFSHISSSHLLSSVPPLDTSMFATSFDLLRDPGTFAPTTGDLMWPLQPTALPATNCERALSLVSNLAHQHSNRIESLSPNDSVFKSPTTPASATSPVLERVRGKRKASVAQSTPKRARAASPLTHAMSYTESDLPARPHAPPPTFTSPFFTQSSGNFVPPLELSYPALIQPTSYSPTQYIGTQFPDMSAHSPRNMVFNQAPSPAASQTAAQSPRLPIGKMSGSASPYMRTQSYQPYPVFNGSRRQSISSAHSPHSQASLSSEDSNKGLCPIAACGRHVKDLKAHMLTHQNERPEKCPIPTCEYHTKGFARKYDKNRHTLTHYKGTMVCGFCPGSGSAAEKSFNRADVFKRHLTSVHGVEQTPPNARRKSPSAAGAKKGYGRDVSGMCSTCGVTFASAQEFYEHLDDCVLRVVQQADPSEAINEKLLASVAEDQQVQETMEKHMLPSDVDFTASTSFNEDEEEVEEDDEDAEDDTNDTTYGARAAKSGKGALPSAKKSSGSSS</sequence>
<dbReference type="InterPro" id="IPR051061">
    <property type="entry name" value="Zinc_finger_trans_reg"/>
</dbReference>
<keyword evidence="4" id="KW-0862">Zinc</keyword>
<dbReference type="InterPro" id="IPR013087">
    <property type="entry name" value="Znf_C2H2_type"/>
</dbReference>
<feature type="domain" description="C2H2-type" evidence="9">
    <location>
        <begin position="445"/>
        <end position="466"/>
    </location>
</feature>
<comment type="caution">
    <text evidence="10">The sequence shown here is derived from an EMBL/GenBank/DDBJ whole genome shotgun (WGS) entry which is preliminary data.</text>
</comment>
<keyword evidence="11" id="KW-1185">Reference proteome</keyword>
<dbReference type="SMART" id="SM00355">
    <property type="entry name" value="ZnF_C2H2"/>
    <property type="match status" value="4"/>
</dbReference>
<protein>
    <recommendedName>
        <fullName evidence="9">C2H2-type domain-containing protein</fullName>
    </recommendedName>
</protein>
<feature type="compositionally biased region" description="Polar residues" evidence="8">
    <location>
        <begin position="400"/>
        <end position="412"/>
    </location>
</feature>
<organism evidence="10 11">
    <name type="scientific">Extremus antarcticus</name>
    <dbReference type="NCBI Taxonomy" id="702011"/>
    <lineage>
        <taxon>Eukaryota</taxon>
        <taxon>Fungi</taxon>
        <taxon>Dikarya</taxon>
        <taxon>Ascomycota</taxon>
        <taxon>Pezizomycotina</taxon>
        <taxon>Dothideomycetes</taxon>
        <taxon>Dothideomycetidae</taxon>
        <taxon>Mycosphaerellales</taxon>
        <taxon>Extremaceae</taxon>
        <taxon>Extremus</taxon>
    </lineage>
</organism>
<dbReference type="GO" id="GO:0005634">
    <property type="term" value="C:nucleus"/>
    <property type="evidence" value="ECO:0007669"/>
    <property type="project" value="UniProtKB-SubCell"/>
</dbReference>
<gene>
    <name evidence="10" type="ORF">LTR09_001161</name>
</gene>
<dbReference type="PANTHER" id="PTHR46179">
    <property type="entry name" value="ZINC FINGER PROTEIN"/>
    <property type="match status" value="1"/>
</dbReference>
<dbReference type="Gene3D" id="3.30.160.60">
    <property type="entry name" value="Classic Zinc Finger"/>
    <property type="match status" value="1"/>
</dbReference>
<accession>A0AAJ0LWM1</accession>
<dbReference type="EMBL" id="JAWDJX010000002">
    <property type="protein sequence ID" value="KAK3058084.1"/>
    <property type="molecule type" value="Genomic_DNA"/>
</dbReference>
<keyword evidence="2" id="KW-0479">Metal-binding</keyword>
<reference evidence="10" key="1">
    <citation type="submission" date="2023-04" db="EMBL/GenBank/DDBJ databases">
        <title>Black Yeasts Isolated from many extreme environments.</title>
        <authorList>
            <person name="Coleine C."/>
            <person name="Stajich J.E."/>
            <person name="Selbmann L."/>
        </authorList>
    </citation>
    <scope>NUCLEOTIDE SEQUENCE</scope>
    <source>
        <strain evidence="10">CCFEE 5312</strain>
    </source>
</reference>
<evidence type="ECO:0000256" key="3">
    <source>
        <dbReference type="ARBA" id="ARBA00022771"/>
    </source>
</evidence>
<evidence type="ECO:0000256" key="2">
    <source>
        <dbReference type="ARBA" id="ARBA00022723"/>
    </source>
</evidence>
<dbReference type="AlphaFoldDB" id="A0AAJ0LWM1"/>
<dbReference type="GO" id="GO:0008270">
    <property type="term" value="F:zinc ion binding"/>
    <property type="evidence" value="ECO:0007669"/>
    <property type="project" value="UniProtKB-KW"/>
</dbReference>
<evidence type="ECO:0000256" key="6">
    <source>
        <dbReference type="ARBA" id="ARBA00023163"/>
    </source>
</evidence>
<keyword evidence="3" id="KW-0863">Zinc-finger</keyword>
<evidence type="ECO:0000313" key="10">
    <source>
        <dbReference type="EMBL" id="KAK3058084.1"/>
    </source>
</evidence>
<keyword evidence="7" id="KW-0539">Nucleus</keyword>
<feature type="domain" description="C2H2-type" evidence="9">
    <location>
        <begin position="563"/>
        <end position="583"/>
    </location>
</feature>
<dbReference type="GO" id="GO:0006357">
    <property type="term" value="P:regulation of transcription by RNA polymerase II"/>
    <property type="evidence" value="ECO:0007669"/>
    <property type="project" value="TreeGrafter"/>
</dbReference>
<feature type="region of interest" description="Disordered" evidence="8">
    <location>
        <begin position="37"/>
        <end position="57"/>
    </location>
</feature>
<evidence type="ECO:0000313" key="11">
    <source>
        <dbReference type="Proteomes" id="UP001271007"/>
    </source>
</evidence>
<feature type="compositionally biased region" description="Polar residues" evidence="8">
    <location>
        <begin position="420"/>
        <end position="440"/>
    </location>
</feature>
<evidence type="ECO:0000256" key="5">
    <source>
        <dbReference type="ARBA" id="ARBA00023015"/>
    </source>
</evidence>
<dbReference type="InterPro" id="IPR036236">
    <property type="entry name" value="Znf_C2H2_sf"/>
</dbReference>
<keyword evidence="5" id="KW-0805">Transcription regulation</keyword>
<feature type="compositionally biased region" description="Polar residues" evidence="8">
    <location>
        <begin position="252"/>
        <end position="273"/>
    </location>
</feature>
<feature type="domain" description="C2H2-type" evidence="9">
    <location>
        <begin position="504"/>
        <end position="534"/>
    </location>
</feature>
<comment type="subcellular location">
    <subcellularLocation>
        <location evidence="1">Nucleus</location>
    </subcellularLocation>
</comment>
<feature type="region of interest" description="Disordered" evidence="8">
    <location>
        <begin position="536"/>
        <end position="558"/>
    </location>
</feature>
<evidence type="ECO:0000256" key="8">
    <source>
        <dbReference type="SAM" id="MobiDB-lite"/>
    </source>
</evidence>
<evidence type="ECO:0000256" key="7">
    <source>
        <dbReference type="ARBA" id="ARBA00023242"/>
    </source>
</evidence>
<keyword evidence="6" id="KW-0804">Transcription</keyword>
<feature type="region of interest" description="Disordered" evidence="8">
    <location>
        <begin position="369"/>
        <end position="442"/>
    </location>
</feature>
<feature type="region of interest" description="Disordered" evidence="8">
    <location>
        <begin position="252"/>
        <end position="302"/>
    </location>
</feature>
<feature type="compositionally biased region" description="Low complexity" evidence="8">
    <location>
        <begin position="661"/>
        <end position="680"/>
    </location>
</feature>
<feature type="compositionally biased region" description="Acidic residues" evidence="8">
    <location>
        <begin position="635"/>
        <end position="653"/>
    </location>
</feature>
<name>A0AAJ0LWM1_9PEZI</name>
<evidence type="ECO:0000256" key="4">
    <source>
        <dbReference type="ARBA" id="ARBA00022833"/>
    </source>
</evidence>
<evidence type="ECO:0000256" key="1">
    <source>
        <dbReference type="ARBA" id="ARBA00004123"/>
    </source>
</evidence>
<feature type="compositionally biased region" description="Low complexity" evidence="8">
    <location>
        <begin position="41"/>
        <end position="57"/>
    </location>
</feature>
<feature type="compositionally biased region" description="Low complexity" evidence="8">
    <location>
        <begin position="377"/>
        <end position="391"/>
    </location>
</feature>
<feature type="domain" description="C2H2-type" evidence="9">
    <location>
        <begin position="472"/>
        <end position="499"/>
    </location>
</feature>
<dbReference type="Proteomes" id="UP001271007">
    <property type="component" value="Unassembled WGS sequence"/>
</dbReference>